<dbReference type="InterPro" id="IPR013977">
    <property type="entry name" value="GcvT_C"/>
</dbReference>
<dbReference type="InterPro" id="IPR006222">
    <property type="entry name" value="GCVT_N"/>
</dbReference>
<feature type="domain" description="FAD dependent oxidoreductase" evidence="3">
    <location>
        <begin position="7"/>
        <end position="368"/>
    </location>
</feature>
<dbReference type="InterPro" id="IPR032503">
    <property type="entry name" value="FAO_M"/>
</dbReference>
<gene>
    <name evidence="7" type="ORF">ABVK50_17315</name>
</gene>
<dbReference type="InterPro" id="IPR006076">
    <property type="entry name" value="FAD-dep_OxRdtase"/>
</dbReference>
<feature type="domain" description="FAD dependent oxidoreductase central" evidence="6">
    <location>
        <begin position="371"/>
        <end position="424"/>
    </location>
</feature>
<dbReference type="Pfam" id="PF16350">
    <property type="entry name" value="FAO_M"/>
    <property type="match status" value="1"/>
</dbReference>
<dbReference type="InterPro" id="IPR028896">
    <property type="entry name" value="GcvT/YgfZ/DmdA"/>
</dbReference>
<dbReference type="InterPro" id="IPR027266">
    <property type="entry name" value="TrmE/GcvT-like"/>
</dbReference>
<evidence type="ECO:0000259" key="3">
    <source>
        <dbReference type="Pfam" id="PF01266"/>
    </source>
</evidence>
<dbReference type="GO" id="GO:0016491">
    <property type="term" value="F:oxidoreductase activity"/>
    <property type="evidence" value="ECO:0007669"/>
    <property type="project" value="UniProtKB-KW"/>
</dbReference>
<dbReference type="PANTHER" id="PTHR43757:SF2">
    <property type="entry name" value="AMINOMETHYLTRANSFERASE, MITOCHONDRIAL"/>
    <property type="match status" value="1"/>
</dbReference>
<dbReference type="Gene3D" id="3.30.1360.120">
    <property type="entry name" value="Probable tRNA modification gtpase trme, domain 1"/>
    <property type="match status" value="1"/>
</dbReference>
<feature type="domain" description="Aminomethyltransferase C-terminal" evidence="5">
    <location>
        <begin position="727"/>
        <end position="805"/>
    </location>
</feature>
<comment type="similarity">
    <text evidence="1">Belongs to the GcvT family.</text>
</comment>
<dbReference type="SUPFAM" id="SSF101790">
    <property type="entry name" value="Aminomethyltransferase beta-barrel domain"/>
    <property type="match status" value="1"/>
</dbReference>
<dbReference type="Pfam" id="PF08669">
    <property type="entry name" value="GCV_T_C"/>
    <property type="match status" value="1"/>
</dbReference>
<reference evidence="7" key="1">
    <citation type="submission" date="2024-06" db="EMBL/GenBank/DDBJ databases">
        <title>Mesorhizobium karijinii sp. nov., a symbiont of the iconic Swainsona formosa from arid Australia.</title>
        <authorList>
            <person name="Hill Y.J."/>
            <person name="Watkin E.L.J."/>
            <person name="O'Hara G.W."/>
            <person name="Terpolilli J."/>
            <person name="Tye M.L."/>
            <person name="Kohlmeier M.G."/>
        </authorList>
    </citation>
    <scope>NUCLEOTIDE SEQUENCE</scope>
    <source>
        <strain evidence="7">WSM2240</strain>
    </source>
</reference>
<evidence type="ECO:0000256" key="1">
    <source>
        <dbReference type="ARBA" id="ARBA00008609"/>
    </source>
</evidence>
<dbReference type="InterPro" id="IPR029043">
    <property type="entry name" value="GcvT/YgfZ_C"/>
</dbReference>
<dbReference type="SUPFAM" id="SSF54373">
    <property type="entry name" value="FAD-linked reductases, C-terminal domain"/>
    <property type="match status" value="1"/>
</dbReference>
<dbReference type="SUPFAM" id="SSF51905">
    <property type="entry name" value="FAD/NAD(P)-binding domain"/>
    <property type="match status" value="1"/>
</dbReference>
<proteinExistence type="inferred from homology"/>
<dbReference type="Gene3D" id="3.30.9.10">
    <property type="entry name" value="D-Amino Acid Oxidase, subunit A, domain 2"/>
    <property type="match status" value="1"/>
</dbReference>
<dbReference type="Gene3D" id="3.50.50.60">
    <property type="entry name" value="FAD/NAD(P)-binding domain"/>
    <property type="match status" value="1"/>
</dbReference>
<dbReference type="RefSeq" id="WP_353645396.1">
    <property type="nucleotide sequence ID" value="NZ_CP159253.1"/>
</dbReference>
<dbReference type="Gene3D" id="2.40.30.110">
    <property type="entry name" value="Aminomethyltransferase beta-barrel domains"/>
    <property type="match status" value="1"/>
</dbReference>
<dbReference type="AlphaFoldDB" id="A0AAU8CL28"/>
<evidence type="ECO:0000256" key="2">
    <source>
        <dbReference type="ARBA" id="ARBA00023002"/>
    </source>
</evidence>
<evidence type="ECO:0000259" key="6">
    <source>
        <dbReference type="Pfam" id="PF16350"/>
    </source>
</evidence>
<dbReference type="Pfam" id="PF01571">
    <property type="entry name" value="GCV_T"/>
    <property type="match status" value="1"/>
</dbReference>
<evidence type="ECO:0000259" key="5">
    <source>
        <dbReference type="Pfam" id="PF08669"/>
    </source>
</evidence>
<dbReference type="EMBL" id="CP159253">
    <property type="protein sequence ID" value="XCG47060.1"/>
    <property type="molecule type" value="Genomic_DNA"/>
</dbReference>
<dbReference type="Gene3D" id="3.30.70.1400">
    <property type="entry name" value="Aminomethyltransferase beta-barrel domains"/>
    <property type="match status" value="1"/>
</dbReference>
<evidence type="ECO:0000313" key="7">
    <source>
        <dbReference type="EMBL" id="XCG47060.1"/>
    </source>
</evidence>
<organism evidence="7">
    <name type="scientific">Mesorhizobium sp. WSM2240</name>
    <dbReference type="NCBI Taxonomy" id="3228851"/>
    <lineage>
        <taxon>Bacteria</taxon>
        <taxon>Pseudomonadati</taxon>
        <taxon>Pseudomonadota</taxon>
        <taxon>Alphaproteobacteria</taxon>
        <taxon>Hyphomicrobiales</taxon>
        <taxon>Phyllobacteriaceae</taxon>
        <taxon>Mesorhizobium</taxon>
    </lineage>
</organism>
<keyword evidence="2" id="KW-0560">Oxidoreductase</keyword>
<evidence type="ECO:0000259" key="4">
    <source>
        <dbReference type="Pfam" id="PF01571"/>
    </source>
</evidence>
<accession>A0AAU8CL28</accession>
<dbReference type="InterPro" id="IPR036188">
    <property type="entry name" value="FAD/NAD-bd_sf"/>
</dbReference>
<sequence>MKSHTQVVVIGGGVVGCSVLFHLAKHGWTDVVLLERDELTSGSTWHAAGGMHTVNGDPNVAKLQKYTIELYKEIEALSGQATGVHLTGGVMLAATQARMDWLRGLVAKGRYLGIELEEISASEAGEIMPLLDPKEFVGAVRTVVDGHLDPSGVTHAYAKAARALGAEVERFTKVEDIVRREDGLWRVVTNKGEIVAEHVVNAGGLWAREVGRMVGLELPVLAMEHMYLITEDMPEVAAWNAKTGTEIIHAIDFDGELYLRQERGGMLMGTYEKAAKPWSEFETPWNFGHELLEPDIDRIAPSLEVGFRHFPAFQNTGIKQIINGPFTFAPDGNPLVGPVRGLPGFWVACGVMAGFSQGGGVGLALANWMIHGDPGADIWAMDVSRYGDWASMAYTNAKVRENYSRRFSIRFPNEELPAGRPLKTTPIYDLLSARGAQWGVSYGLEVPLWFAPEGARDEFSWRRSTDFEHVANECRTVRTSVGLSEISNFAKYRVKGQGAEAWLDRMLACKLPKPGRMTLAPMLKEDGKLIGDFSLANLGPDRNGNGEWFIAGSGIAEQYHMRWFEKHLPKDGSVTIEALGPKLTGLSIAGPNARSLLAKVTRADVSNAAFKFMDVKKLDIGMAPCLVGRVSYTGDLGYEIWIEPEYQRAVFHSLMTSGAELGIGLFGSRALNALRLEKNYGSWAREYRPIYGPLEAGLDRFVAYGKDADFIGKAGALAERASGGRLRLRAFIVETDDADVIGDEPIWFSGEVRGWVTSGGYAHGSNASVAMGYVPKEIADESGGFEIELLGKRYPTRIQPAPLFDANQGRMRG</sequence>
<dbReference type="Pfam" id="PF01266">
    <property type="entry name" value="DAO"/>
    <property type="match status" value="1"/>
</dbReference>
<dbReference type="PANTHER" id="PTHR43757">
    <property type="entry name" value="AMINOMETHYLTRANSFERASE"/>
    <property type="match status" value="1"/>
</dbReference>
<name>A0AAU8CL28_9HYPH</name>
<protein>
    <submittedName>
        <fullName evidence="7">FAD-dependent oxidoreductase</fullName>
    </submittedName>
</protein>
<dbReference type="PROSITE" id="PS51257">
    <property type="entry name" value="PROKAR_LIPOPROTEIN"/>
    <property type="match status" value="1"/>
</dbReference>
<dbReference type="SUPFAM" id="SSF103025">
    <property type="entry name" value="Folate-binding domain"/>
    <property type="match status" value="1"/>
</dbReference>
<feature type="domain" description="GCVT N-terminal" evidence="4">
    <location>
        <begin position="427"/>
        <end position="705"/>
    </location>
</feature>